<keyword evidence="2" id="KW-0677">Repeat</keyword>
<dbReference type="PANTHER" id="PTHR32410:SF216">
    <property type="entry name" value="PHORBOL-ESTER_DAG-TYPE DOMAIN-CONTAINING PROTEIN"/>
    <property type="match status" value="1"/>
</dbReference>
<dbReference type="InterPro" id="IPR046349">
    <property type="entry name" value="C1-like_sf"/>
</dbReference>
<evidence type="ECO:0000313" key="7">
    <source>
        <dbReference type="Proteomes" id="UP000653305"/>
    </source>
</evidence>
<dbReference type="EMBL" id="BMAC01000490">
    <property type="protein sequence ID" value="GFP97446.1"/>
    <property type="molecule type" value="Genomic_DNA"/>
</dbReference>
<feature type="domain" description="Phorbol-ester/DAG-type" evidence="5">
    <location>
        <begin position="441"/>
        <end position="491"/>
    </location>
</feature>
<dbReference type="PROSITE" id="PS50081">
    <property type="entry name" value="ZF_DAG_PE_2"/>
    <property type="match status" value="1"/>
</dbReference>
<dbReference type="GO" id="GO:0008270">
    <property type="term" value="F:zinc ion binding"/>
    <property type="evidence" value="ECO:0007669"/>
    <property type="project" value="UniProtKB-KW"/>
</dbReference>
<dbReference type="InterPro" id="IPR053192">
    <property type="entry name" value="Vacuole_Formation_Reg"/>
</dbReference>
<evidence type="ECO:0000256" key="3">
    <source>
        <dbReference type="ARBA" id="ARBA00022771"/>
    </source>
</evidence>
<sequence>MEGTIVHFGHKQHPLAFRDEAENEEQKLYTCSICELPMLSSPSYTCTSSKDCKFLVHKPCAQLPYQLINPPHHLVANSRLSLEPNPRAGGPHNCRICRKPCRNFTYTNDIDEIDLHPLCARPVEIKIKHESHNEHPLVAICRETLSLCNACGDEHYGHFFFCQECNFWIHRDCALLRSIVKHVSHSHHLILTYALFKYYRHTDCGICGRKLLGKGFYSCVQCNTYATHISCATSNMENLTSGLEVIIHMPDEGTSFPSLIIRILERKKRIDDDKDRCGLCNRPCNGFFYCYDDFMLMLDLECTSAPKTIMHASHGQHVLSKELNRNRTPAQPAVCCSDNTRRGSYRCVSCDFWIHVGCALLPKKASHKFDKHHLELSFYFKNWVERECCFCEFCEEDIDQRYWFYHCADCDQSFHIKCIPSVGLLSKVKFGGTLHVPCHPRHPVALTRMLMESNQRCGYCKGIIPGFVDDMAFYCSDCEFWIHFRCARDCCVVNDSEFGLRLLWYKSTSEFGSYSIY</sequence>
<reference evidence="6" key="1">
    <citation type="submission" date="2020-07" db="EMBL/GenBank/DDBJ databases">
        <title>Ethylene signaling mediates host invasion by parasitic plants.</title>
        <authorList>
            <person name="Yoshida S."/>
        </authorList>
    </citation>
    <scope>NUCLEOTIDE SEQUENCE</scope>
    <source>
        <strain evidence="6">Okayama</strain>
    </source>
</reference>
<keyword evidence="1" id="KW-0479">Metal-binding</keyword>
<dbReference type="Pfam" id="PF03107">
    <property type="entry name" value="C1_2"/>
    <property type="match status" value="5"/>
</dbReference>
<dbReference type="PANTHER" id="PTHR32410">
    <property type="entry name" value="CYSTEINE/HISTIDINE-RICH C1 DOMAIN FAMILY PROTEIN"/>
    <property type="match status" value="1"/>
</dbReference>
<evidence type="ECO:0000313" key="6">
    <source>
        <dbReference type="EMBL" id="GFP97446.1"/>
    </source>
</evidence>
<gene>
    <name evidence="6" type="ORF">PHJA_001888700</name>
</gene>
<evidence type="ECO:0000256" key="2">
    <source>
        <dbReference type="ARBA" id="ARBA00022737"/>
    </source>
</evidence>
<protein>
    <recommendedName>
        <fullName evidence="5">Phorbol-ester/DAG-type domain-containing protein</fullName>
    </recommendedName>
</protein>
<dbReference type="InterPro" id="IPR002219">
    <property type="entry name" value="PKC_DAG/PE"/>
</dbReference>
<keyword evidence="3" id="KW-0863">Zinc-finger</keyword>
<evidence type="ECO:0000256" key="4">
    <source>
        <dbReference type="ARBA" id="ARBA00022833"/>
    </source>
</evidence>
<dbReference type="InterPro" id="IPR001965">
    <property type="entry name" value="Znf_PHD"/>
</dbReference>
<dbReference type="Proteomes" id="UP000653305">
    <property type="component" value="Unassembled WGS sequence"/>
</dbReference>
<dbReference type="SUPFAM" id="SSF57889">
    <property type="entry name" value="Cysteine-rich domain"/>
    <property type="match status" value="5"/>
</dbReference>
<organism evidence="6 7">
    <name type="scientific">Phtheirospermum japonicum</name>
    <dbReference type="NCBI Taxonomy" id="374723"/>
    <lineage>
        <taxon>Eukaryota</taxon>
        <taxon>Viridiplantae</taxon>
        <taxon>Streptophyta</taxon>
        <taxon>Embryophyta</taxon>
        <taxon>Tracheophyta</taxon>
        <taxon>Spermatophyta</taxon>
        <taxon>Magnoliopsida</taxon>
        <taxon>eudicotyledons</taxon>
        <taxon>Gunneridae</taxon>
        <taxon>Pentapetalae</taxon>
        <taxon>asterids</taxon>
        <taxon>lamiids</taxon>
        <taxon>Lamiales</taxon>
        <taxon>Orobanchaceae</taxon>
        <taxon>Orobanchaceae incertae sedis</taxon>
        <taxon>Phtheirospermum</taxon>
    </lineage>
</organism>
<name>A0A830CE10_9LAMI</name>
<evidence type="ECO:0000259" key="5">
    <source>
        <dbReference type="PROSITE" id="PS50081"/>
    </source>
</evidence>
<comment type="caution">
    <text evidence="6">The sequence shown here is derived from an EMBL/GenBank/DDBJ whole genome shotgun (WGS) entry which is preliminary data.</text>
</comment>
<dbReference type="AlphaFoldDB" id="A0A830CE10"/>
<dbReference type="OrthoDB" id="938199at2759"/>
<keyword evidence="4" id="KW-0862">Zinc</keyword>
<dbReference type="InterPro" id="IPR004146">
    <property type="entry name" value="DC1"/>
</dbReference>
<dbReference type="SMART" id="SM00249">
    <property type="entry name" value="PHD"/>
    <property type="match status" value="3"/>
</dbReference>
<accession>A0A830CE10</accession>
<proteinExistence type="predicted"/>
<evidence type="ECO:0000256" key="1">
    <source>
        <dbReference type="ARBA" id="ARBA00022723"/>
    </source>
</evidence>
<keyword evidence="7" id="KW-1185">Reference proteome</keyword>